<dbReference type="Gene3D" id="1.25.40.720">
    <property type="entry name" value="Telomere length regulation protein 2, C-terminal domain"/>
    <property type="match status" value="1"/>
</dbReference>
<evidence type="ECO:0000313" key="8">
    <source>
        <dbReference type="Proteomes" id="UP000075243"/>
    </source>
</evidence>
<dbReference type="InterPro" id="IPR038528">
    <property type="entry name" value="TEL2_C_sf"/>
</dbReference>
<comment type="subcellular location">
    <subcellularLocation>
        <location evidence="1">Cytoplasm</location>
    </subcellularLocation>
</comment>
<dbReference type="GO" id="GO:0005829">
    <property type="term" value="C:cytosol"/>
    <property type="evidence" value="ECO:0007669"/>
    <property type="project" value="TreeGrafter"/>
</dbReference>
<dbReference type="Pfam" id="PF10193">
    <property type="entry name" value="Telomere_reg-2"/>
    <property type="match status" value="1"/>
</dbReference>
<evidence type="ECO:0000259" key="5">
    <source>
        <dbReference type="Pfam" id="PF10193"/>
    </source>
</evidence>
<dbReference type="PANTHER" id="PTHR15830:SF10">
    <property type="entry name" value="TELOMERE LENGTH REGULATION PROTEIN TEL2 HOMOLOG"/>
    <property type="match status" value="1"/>
</dbReference>
<dbReference type="InterPro" id="IPR019337">
    <property type="entry name" value="Telomere_length_regulation_dom"/>
</dbReference>
<dbReference type="GO" id="GO:0051083">
    <property type="term" value="P:'de novo' cotranslational protein folding"/>
    <property type="evidence" value="ECO:0007669"/>
    <property type="project" value="TreeGrafter"/>
</dbReference>
<dbReference type="GO" id="GO:0042162">
    <property type="term" value="F:telomeric DNA binding"/>
    <property type="evidence" value="ECO:0007669"/>
    <property type="project" value="TreeGrafter"/>
</dbReference>
<dbReference type="AlphaFoldDB" id="A0A151R875"/>
<dbReference type="STRING" id="3821.A0A151R875"/>
<evidence type="ECO:0000259" key="6">
    <source>
        <dbReference type="Pfam" id="PF25320"/>
    </source>
</evidence>
<organism evidence="7 8">
    <name type="scientific">Cajanus cajan</name>
    <name type="common">Pigeon pea</name>
    <name type="synonym">Cajanus indicus</name>
    <dbReference type="NCBI Taxonomy" id="3821"/>
    <lineage>
        <taxon>Eukaryota</taxon>
        <taxon>Viridiplantae</taxon>
        <taxon>Streptophyta</taxon>
        <taxon>Embryophyta</taxon>
        <taxon>Tracheophyta</taxon>
        <taxon>Spermatophyta</taxon>
        <taxon>Magnoliopsida</taxon>
        <taxon>eudicotyledons</taxon>
        <taxon>Gunneridae</taxon>
        <taxon>Pentapetalae</taxon>
        <taxon>rosids</taxon>
        <taxon>fabids</taxon>
        <taxon>Fabales</taxon>
        <taxon>Fabaceae</taxon>
        <taxon>Papilionoideae</taxon>
        <taxon>50 kb inversion clade</taxon>
        <taxon>NPAAA clade</taxon>
        <taxon>indigoferoid/millettioid clade</taxon>
        <taxon>Phaseoleae</taxon>
        <taxon>Cajanus</taxon>
    </lineage>
</organism>
<evidence type="ECO:0000313" key="7">
    <source>
        <dbReference type="EMBL" id="KYP38575.1"/>
    </source>
</evidence>
<feature type="compositionally biased region" description="Low complexity" evidence="4">
    <location>
        <begin position="616"/>
        <end position="626"/>
    </location>
</feature>
<comment type="similarity">
    <text evidence="2">Belongs to the TEL2 family.</text>
</comment>
<sequence>MEEGLEKRESEGEVINKVAEVISAIKNAKHVDQVICALHSIAALLFPLDPSLLSDSVDESYRDQVFNVEVPSAEKRHGWWRAFYRGAAFPTLARFLLLDVASNWLGCFPFSAQKHVYDVFFVRGLVTEVLQILVPFLQLNASDGLDVNAVLSNSERLLGLCLLDNNGVLQLAREFGGLSKSKSAAYERIKMDVSRVAQIVASIPDKARMNSRTSLSSQYAPFSFLAFYVFFSPRVFSVFFKQIVVQLLSLAEEREMILLENVDMDEMDKNGVLLFVGEMFSRICRRGSADLLSTELIQEVLTLVNSCLSSSNDSVTKELLESKPDTVFWLRIMESISDTYTTERISELILHKLATQHANDVQAYWVLWLLFHRIFKLQASVRSMFVDKFLLWKVFPFSCLKWILQFSVHECPAGTSLLGHDRPGILDTIQRLVAVWSKKEFVQTVPIEQQAYISAALGLCLETMSKEELDGMKNAMHLILQGVSCRLESPNYLVRKMASCVALALSKIIDPKNPLYLDDSCRGETIDWEFGFTIHKKGNLDVSNCGVKGVEGTNLSTVLGPERDSDSPSNKDKSIYVKGKKKLLDFNVLDPDEIIDPASLHLESDDNEEDDDDNASENSYSSSDSSLQPYDLEDDDSDLKRKFSQLADVVAALRKSDDADGVERAIDVAEKLIRASPDELKHAARDMTRTLVQVRCSDIALEGAEESTEEKRQRALVALAVNCPFESLETLNKLLYSPNVDISQRIMILDVMTEAAQELAESKIMKPKHKISSLISVVSDSRPWFLPGSPGTPGAGSWKEISGTGTFLNWSNSYERELPPKPNQVKKGKTRRWSIQTPEQQNQMEYSHNKFPMYAAAFMLPAMEGYDKKRHGVDLLGRDFIILGKLIHMLGVCMKSVAMHPEASVLAPSLLNMLRSREVCHHMEAYVRRAVLFAAACVLVALHPTYISSAILEGNFEISTGLEWIRTWALDVAESDTDKECYTMAITCIQLHAEMALQTSRALESARSSLKAGPTLPSGASKVIIKIPYLSGD</sequence>
<dbReference type="EMBL" id="KQ483988">
    <property type="protein sequence ID" value="KYP38575.1"/>
    <property type="molecule type" value="Genomic_DNA"/>
</dbReference>
<feature type="domain" description="Telomere length regulation protein conserved" evidence="5">
    <location>
        <begin position="645"/>
        <end position="756"/>
    </location>
</feature>
<dbReference type="Pfam" id="PF25320">
    <property type="entry name" value="TELO2_ARM"/>
    <property type="match status" value="1"/>
</dbReference>
<gene>
    <name evidence="7" type="ORF">KK1_040165</name>
</gene>
<keyword evidence="3" id="KW-0963">Cytoplasm</keyword>
<dbReference type="Gramene" id="C.cajan_40025.t">
    <property type="protein sequence ID" value="C.cajan_40025.t"/>
    <property type="gene ID" value="C.cajan_40025"/>
</dbReference>
<feature type="compositionally biased region" description="Acidic residues" evidence="4">
    <location>
        <begin position="605"/>
        <end position="615"/>
    </location>
</feature>
<dbReference type="GO" id="GO:0051879">
    <property type="term" value="F:Hsp90 protein binding"/>
    <property type="evidence" value="ECO:0007669"/>
    <property type="project" value="TreeGrafter"/>
</dbReference>
<feature type="domain" description="TELO2 ARM repeat" evidence="6">
    <location>
        <begin position="289"/>
        <end position="528"/>
    </location>
</feature>
<dbReference type="PANTHER" id="PTHR15830">
    <property type="entry name" value="TELOMERE LENGTH REGULATION PROTEIN TEL2 FAMILY MEMBER"/>
    <property type="match status" value="1"/>
</dbReference>
<evidence type="ECO:0000256" key="2">
    <source>
        <dbReference type="ARBA" id="ARBA00006133"/>
    </source>
</evidence>
<accession>A0A151R875</accession>
<evidence type="ECO:0000256" key="4">
    <source>
        <dbReference type="SAM" id="MobiDB-lite"/>
    </source>
</evidence>
<evidence type="ECO:0000256" key="1">
    <source>
        <dbReference type="ARBA" id="ARBA00004496"/>
    </source>
</evidence>
<dbReference type="Proteomes" id="UP000075243">
    <property type="component" value="Unassembled WGS sequence"/>
</dbReference>
<reference evidence="7" key="1">
    <citation type="journal article" date="2012" name="Nat. Biotechnol.">
        <title>Draft genome sequence of pigeonpea (Cajanus cajan), an orphan legume crop of resource-poor farmers.</title>
        <authorList>
            <person name="Varshney R.K."/>
            <person name="Chen W."/>
            <person name="Li Y."/>
            <person name="Bharti A.K."/>
            <person name="Saxena R.K."/>
            <person name="Schlueter J.A."/>
            <person name="Donoghue M.T."/>
            <person name="Azam S."/>
            <person name="Fan G."/>
            <person name="Whaley A.M."/>
            <person name="Farmer A.D."/>
            <person name="Sheridan J."/>
            <person name="Iwata A."/>
            <person name="Tuteja R."/>
            <person name="Penmetsa R.V."/>
            <person name="Wu W."/>
            <person name="Upadhyaya H.D."/>
            <person name="Yang S.P."/>
            <person name="Shah T."/>
            <person name="Saxena K.B."/>
            <person name="Michael T."/>
            <person name="McCombie W.R."/>
            <person name="Yang B."/>
            <person name="Zhang G."/>
            <person name="Yang H."/>
            <person name="Wang J."/>
            <person name="Spillane C."/>
            <person name="Cook D.R."/>
            <person name="May G.D."/>
            <person name="Xu X."/>
            <person name="Jackson S.A."/>
        </authorList>
    </citation>
    <scope>NUCLEOTIDE SEQUENCE [LARGE SCALE GENOMIC DNA]</scope>
</reference>
<evidence type="ECO:0000256" key="3">
    <source>
        <dbReference type="ARBA" id="ARBA00022490"/>
    </source>
</evidence>
<dbReference type="InterPro" id="IPR051970">
    <property type="entry name" value="TEL2_Regulation"/>
</dbReference>
<dbReference type="FunFam" id="1.25.40.720:FF:000002">
    <property type="entry name" value="Embryo defective 2423"/>
    <property type="match status" value="1"/>
</dbReference>
<dbReference type="InterPro" id="IPR057348">
    <property type="entry name" value="TELO2_ARM"/>
</dbReference>
<keyword evidence="8" id="KW-1185">Reference proteome</keyword>
<feature type="region of interest" description="Disordered" evidence="4">
    <location>
        <begin position="599"/>
        <end position="634"/>
    </location>
</feature>
<name>A0A151R875_CAJCA</name>
<protein>
    <submittedName>
        <fullName evidence="7">Telomere length regulation protein TEL2 isogeny</fullName>
    </submittedName>
</protein>
<dbReference type="OMA" id="FYPQNYF"/>
<proteinExistence type="inferred from homology"/>